<name>A0A9P9WY29_9PEZI</name>
<dbReference type="CDD" id="cd18186">
    <property type="entry name" value="BTB_POZ_ZBTB_KLHL-like"/>
    <property type="match status" value="1"/>
</dbReference>
<dbReference type="Proteomes" id="UP000829685">
    <property type="component" value="Unassembled WGS sequence"/>
</dbReference>
<evidence type="ECO:0000313" key="1">
    <source>
        <dbReference type="EMBL" id="KAI1881119.1"/>
    </source>
</evidence>
<reference evidence="1" key="1">
    <citation type="submission" date="2021-03" db="EMBL/GenBank/DDBJ databases">
        <title>Revisited historic fungal species revealed as producer of novel bioactive compounds through whole genome sequencing and comparative genomics.</title>
        <authorList>
            <person name="Vignolle G.A."/>
            <person name="Hochenegger N."/>
            <person name="Mach R.L."/>
            <person name="Mach-Aigner A.R."/>
            <person name="Javad Rahimi M."/>
            <person name="Salim K.A."/>
            <person name="Chan C.M."/>
            <person name="Lim L.B.L."/>
            <person name="Cai F."/>
            <person name="Druzhinina I.S."/>
            <person name="U'Ren J.M."/>
            <person name="Derntl C."/>
        </authorList>
    </citation>
    <scope>NUCLEOTIDE SEQUENCE</scope>
    <source>
        <strain evidence="1">TUCIM 5799</strain>
    </source>
</reference>
<evidence type="ECO:0000313" key="2">
    <source>
        <dbReference type="Proteomes" id="UP000829685"/>
    </source>
</evidence>
<protein>
    <recommendedName>
        <fullName evidence="3">BTB domain-containing protein</fullName>
    </recommendedName>
</protein>
<evidence type="ECO:0008006" key="3">
    <source>
        <dbReference type="Google" id="ProtNLM"/>
    </source>
</evidence>
<keyword evidence="2" id="KW-1185">Reference proteome</keyword>
<proteinExistence type="predicted"/>
<dbReference type="Gene3D" id="3.30.710.10">
    <property type="entry name" value="Potassium Channel Kv1.1, Chain A"/>
    <property type="match status" value="1"/>
</dbReference>
<dbReference type="InterPro" id="IPR011333">
    <property type="entry name" value="SKP1/BTB/POZ_sf"/>
</dbReference>
<dbReference type="EMBL" id="JAFIMR010000002">
    <property type="protein sequence ID" value="KAI1881119.1"/>
    <property type="molecule type" value="Genomic_DNA"/>
</dbReference>
<dbReference type="AlphaFoldDB" id="A0A9P9WY29"/>
<sequence length="421" mass="48406">MSSDTGALQAHLSPIEVAEAEPCTSHAGCLPQPVDIDNDGDLVLIVGHDECIDDLRVNCQTAYDLHKPRAFRVDSRAIARASRVFKRMLFGGFAESRKPESAGESWTVRLPVDTPGAMEVILRIMHGQVHLVPMFDPLDSEHGSSSLVYYITILTDKYDLTTLLRPWANNWLRLFPTCKLSLRRFRFDTYVSESDLEDNLYYSLMDWLWISWELGSEEHFLLGFRWLVLHARMDLENGHLTLKCRTNVRKMFEPGSHGFYNIEEIIERCRLEIIRHMLQPFHDFWDAFEELEAPQTTFRDGGIGCQEWPGEAWSDNNSAVLGMMMTALSKLHLWPIPEPQDIEVSASDLCSMLRPLQKVICCPQERRRETEIFVNNAGHYNCNYKPYSFVGLMRLVDARLRPEHTKHLETQAGKTGVLSYL</sequence>
<accession>A0A9P9WY29</accession>
<comment type="caution">
    <text evidence="1">The sequence shown here is derived from an EMBL/GenBank/DDBJ whole genome shotgun (WGS) entry which is preliminary data.</text>
</comment>
<organism evidence="1 2">
    <name type="scientific">Neoarthrinium moseri</name>
    <dbReference type="NCBI Taxonomy" id="1658444"/>
    <lineage>
        <taxon>Eukaryota</taxon>
        <taxon>Fungi</taxon>
        <taxon>Dikarya</taxon>
        <taxon>Ascomycota</taxon>
        <taxon>Pezizomycotina</taxon>
        <taxon>Sordariomycetes</taxon>
        <taxon>Xylariomycetidae</taxon>
        <taxon>Amphisphaeriales</taxon>
        <taxon>Apiosporaceae</taxon>
        <taxon>Neoarthrinium</taxon>
    </lineage>
</organism>
<gene>
    <name evidence="1" type="ORF">JX265_001359</name>
</gene>